<accession>A0A166H8V5</accession>
<protein>
    <submittedName>
        <fullName evidence="1">Uncharacterized protein</fullName>
    </submittedName>
</protein>
<dbReference type="AlphaFoldDB" id="A0A166H8V5"/>
<evidence type="ECO:0000313" key="2">
    <source>
        <dbReference type="Proteomes" id="UP000076532"/>
    </source>
</evidence>
<sequence length="146" mass="17040">MTSKRAAKSLTNCYILVSEFDWNSRCIDACGVIVEIPIDIRPYREVWHYLGIVLSEVKWVKLQDRLWNGECIRVTHESQRQIWHDELEIYVGAGYRQVKHMPAMIGYHLVKSIGGAEMHWANENLNNKFDTYEGWDSEGLYGIFMG</sequence>
<dbReference type="Proteomes" id="UP000076532">
    <property type="component" value="Unassembled WGS sequence"/>
</dbReference>
<proteinExistence type="predicted"/>
<evidence type="ECO:0000313" key="1">
    <source>
        <dbReference type="EMBL" id="KZP18599.1"/>
    </source>
</evidence>
<dbReference type="EMBL" id="KV417571">
    <property type="protein sequence ID" value="KZP18599.1"/>
    <property type="molecule type" value="Genomic_DNA"/>
</dbReference>
<gene>
    <name evidence="1" type="ORF">FIBSPDRAFT_893393</name>
</gene>
<organism evidence="1 2">
    <name type="scientific">Athelia psychrophila</name>
    <dbReference type="NCBI Taxonomy" id="1759441"/>
    <lineage>
        <taxon>Eukaryota</taxon>
        <taxon>Fungi</taxon>
        <taxon>Dikarya</taxon>
        <taxon>Basidiomycota</taxon>
        <taxon>Agaricomycotina</taxon>
        <taxon>Agaricomycetes</taxon>
        <taxon>Agaricomycetidae</taxon>
        <taxon>Atheliales</taxon>
        <taxon>Atheliaceae</taxon>
        <taxon>Athelia</taxon>
    </lineage>
</organism>
<name>A0A166H8V5_9AGAM</name>
<reference evidence="1 2" key="1">
    <citation type="journal article" date="2016" name="Mol. Biol. Evol.">
        <title>Comparative Genomics of Early-Diverging Mushroom-Forming Fungi Provides Insights into the Origins of Lignocellulose Decay Capabilities.</title>
        <authorList>
            <person name="Nagy L.G."/>
            <person name="Riley R."/>
            <person name="Tritt A."/>
            <person name="Adam C."/>
            <person name="Daum C."/>
            <person name="Floudas D."/>
            <person name="Sun H."/>
            <person name="Yadav J.S."/>
            <person name="Pangilinan J."/>
            <person name="Larsson K.H."/>
            <person name="Matsuura K."/>
            <person name="Barry K."/>
            <person name="Labutti K."/>
            <person name="Kuo R."/>
            <person name="Ohm R.A."/>
            <person name="Bhattacharya S.S."/>
            <person name="Shirouzu T."/>
            <person name="Yoshinaga Y."/>
            <person name="Martin F.M."/>
            <person name="Grigoriev I.V."/>
            <person name="Hibbett D.S."/>
        </authorList>
    </citation>
    <scope>NUCLEOTIDE SEQUENCE [LARGE SCALE GENOMIC DNA]</scope>
    <source>
        <strain evidence="1 2">CBS 109695</strain>
    </source>
</reference>
<keyword evidence="2" id="KW-1185">Reference proteome</keyword>